<proteinExistence type="predicted"/>
<dbReference type="Gene3D" id="1.25.40.10">
    <property type="entry name" value="Tetratricopeptide repeat domain"/>
    <property type="match status" value="1"/>
</dbReference>
<dbReference type="Pfam" id="PF13812">
    <property type="entry name" value="PPR_3"/>
    <property type="match status" value="1"/>
</dbReference>
<sequence length="197" mass="23375">MEALKTEIYKLYDLTIKLDLNEYNTLIQKCVYEHEMSAVVYIYDRMKDQGIKPTPHTYSLINKLHSKTCKESNIIYIQGQDYRKLAPRRRIHKIMKGYNYSDNYNNALQHLEKVKTYINSNSEIKNYGRIKLANTIQRQCNITFNEARYIITNLKRTKFLNSEKPNQLNLDLSNHIPISTNINRLKQSNITNYFKIA</sequence>
<accession>A0A6C0EIK6</accession>
<evidence type="ECO:0000313" key="1">
    <source>
        <dbReference type="EMBL" id="QHT29006.1"/>
    </source>
</evidence>
<dbReference type="PROSITE" id="PS51375">
    <property type="entry name" value="PPR"/>
    <property type="match status" value="1"/>
</dbReference>
<dbReference type="InterPro" id="IPR002885">
    <property type="entry name" value="PPR_rpt"/>
</dbReference>
<organism evidence="1">
    <name type="scientific">viral metagenome</name>
    <dbReference type="NCBI Taxonomy" id="1070528"/>
    <lineage>
        <taxon>unclassified sequences</taxon>
        <taxon>metagenomes</taxon>
        <taxon>organismal metagenomes</taxon>
    </lineage>
</organism>
<reference evidence="1" key="1">
    <citation type="journal article" date="2020" name="Nature">
        <title>Giant virus diversity and host interactions through global metagenomics.</title>
        <authorList>
            <person name="Schulz F."/>
            <person name="Roux S."/>
            <person name="Paez-Espino D."/>
            <person name="Jungbluth S."/>
            <person name="Walsh D.A."/>
            <person name="Denef V.J."/>
            <person name="McMahon K.D."/>
            <person name="Konstantinidis K.T."/>
            <person name="Eloe-Fadrosh E.A."/>
            <person name="Kyrpides N.C."/>
            <person name="Woyke T."/>
        </authorList>
    </citation>
    <scope>NUCLEOTIDE SEQUENCE</scope>
    <source>
        <strain evidence="1">GVMAG-M-3300001351-8</strain>
    </source>
</reference>
<protein>
    <submittedName>
        <fullName evidence="1">Uncharacterized protein</fullName>
    </submittedName>
</protein>
<name>A0A6C0EIK6_9ZZZZ</name>
<dbReference type="InterPro" id="IPR011990">
    <property type="entry name" value="TPR-like_helical_dom_sf"/>
</dbReference>
<dbReference type="NCBIfam" id="TIGR00756">
    <property type="entry name" value="PPR"/>
    <property type="match status" value="1"/>
</dbReference>
<dbReference type="AlphaFoldDB" id="A0A6C0EIK6"/>
<dbReference type="EMBL" id="MN738867">
    <property type="protein sequence ID" value="QHT29006.1"/>
    <property type="molecule type" value="Genomic_DNA"/>
</dbReference>